<proteinExistence type="predicted"/>
<reference evidence="2 3" key="1">
    <citation type="journal article" date="2009" name="Science">
        <title>Green evolution and dynamic adaptations revealed by genomes of the marine picoeukaryotes Micromonas.</title>
        <authorList>
            <person name="Worden A.Z."/>
            <person name="Lee J.H."/>
            <person name="Mock T."/>
            <person name="Rouze P."/>
            <person name="Simmons M.P."/>
            <person name="Aerts A.L."/>
            <person name="Allen A.E."/>
            <person name="Cuvelier M.L."/>
            <person name="Derelle E."/>
            <person name="Everett M.V."/>
            <person name="Foulon E."/>
            <person name="Grimwood J."/>
            <person name="Gundlach H."/>
            <person name="Henrissat B."/>
            <person name="Napoli C."/>
            <person name="McDonald S.M."/>
            <person name="Parker M.S."/>
            <person name="Rombauts S."/>
            <person name="Salamov A."/>
            <person name="Von Dassow P."/>
            <person name="Badger J.H."/>
            <person name="Coutinho P.M."/>
            <person name="Demir E."/>
            <person name="Dubchak I."/>
            <person name="Gentemann C."/>
            <person name="Eikrem W."/>
            <person name="Gready J.E."/>
            <person name="John U."/>
            <person name="Lanier W."/>
            <person name="Lindquist E.A."/>
            <person name="Lucas S."/>
            <person name="Mayer K.F."/>
            <person name="Moreau H."/>
            <person name="Not F."/>
            <person name="Otillar R."/>
            <person name="Panaud O."/>
            <person name="Pangilinan J."/>
            <person name="Paulsen I."/>
            <person name="Piegu B."/>
            <person name="Poliakov A."/>
            <person name="Robbens S."/>
            <person name="Schmutz J."/>
            <person name="Toulza E."/>
            <person name="Wyss T."/>
            <person name="Zelensky A."/>
            <person name="Zhou K."/>
            <person name="Armbrust E.V."/>
            <person name="Bhattacharya D."/>
            <person name="Goodenough U.W."/>
            <person name="Van de Peer Y."/>
            <person name="Grigoriev I.V."/>
        </authorList>
    </citation>
    <scope>NUCLEOTIDE SEQUENCE [LARGE SCALE GENOMIC DNA]</scope>
    <source>
        <strain evidence="2 3">CCMP1545</strain>
    </source>
</reference>
<sequence>MTFKIRPRVALASLVAAAAAAAALLAVPGAAAECAPFCAQVEPDARAEVTRCDACGDDPAAAFDETRAACEEDGEVCCEDWCRWVPSATRPVVALCEGCEEEDFPRGVGCASWCGFVPEAVHGVVPPCARCGGGDDDDDDDDGALK</sequence>
<gene>
    <name evidence="2" type="ORF">MICPUCDRAFT_58003</name>
</gene>
<dbReference type="AlphaFoldDB" id="C1MTB0"/>
<dbReference type="Proteomes" id="UP000001876">
    <property type="component" value="Unassembled WGS sequence"/>
</dbReference>
<name>C1MTB0_MICPC</name>
<evidence type="ECO:0000313" key="3">
    <source>
        <dbReference type="Proteomes" id="UP000001876"/>
    </source>
</evidence>
<accession>C1MTB0</accession>
<dbReference type="OrthoDB" id="413496at2759"/>
<dbReference type="RefSeq" id="XP_003058834.1">
    <property type="nucleotide sequence ID" value="XM_003058788.1"/>
</dbReference>
<organism evidence="3">
    <name type="scientific">Micromonas pusilla (strain CCMP1545)</name>
    <name type="common">Picoplanktonic green alga</name>
    <dbReference type="NCBI Taxonomy" id="564608"/>
    <lineage>
        <taxon>Eukaryota</taxon>
        <taxon>Viridiplantae</taxon>
        <taxon>Chlorophyta</taxon>
        <taxon>Mamiellophyceae</taxon>
        <taxon>Mamiellales</taxon>
        <taxon>Mamiellaceae</taxon>
        <taxon>Micromonas</taxon>
    </lineage>
</organism>
<dbReference type="KEGG" id="mpp:MICPUCDRAFT_58003"/>
<dbReference type="GeneID" id="9683895"/>
<dbReference type="EMBL" id="GG663739">
    <property type="protein sequence ID" value="EEH57289.1"/>
    <property type="molecule type" value="Genomic_DNA"/>
</dbReference>
<dbReference type="OMA" id="CAGWCEW"/>
<evidence type="ECO:0000256" key="1">
    <source>
        <dbReference type="SAM" id="SignalP"/>
    </source>
</evidence>
<keyword evidence="1" id="KW-0732">Signal</keyword>
<protein>
    <submittedName>
        <fullName evidence="2">Predicted protein</fullName>
    </submittedName>
</protein>
<feature type="signal peptide" evidence="1">
    <location>
        <begin position="1"/>
        <end position="32"/>
    </location>
</feature>
<feature type="chain" id="PRO_5002910649" evidence="1">
    <location>
        <begin position="33"/>
        <end position="146"/>
    </location>
</feature>
<keyword evidence="3" id="KW-1185">Reference proteome</keyword>
<evidence type="ECO:0000313" key="2">
    <source>
        <dbReference type="EMBL" id="EEH57289.1"/>
    </source>
</evidence>